<evidence type="ECO:0000313" key="9">
    <source>
        <dbReference type="Proteomes" id="UP001610335"/>
    </source>
</evidence>
<keyword evidence="4" id="KW-0809">Transit peptide</keyword>
<evidence type="ECO:0000313" key="8">
    <source>
        <dbReference type="EMBL" id="KAL2830453.1"/>
    </source>
</evidence>
<evidence type="ECO:0000256" key="2">
    <source>
        <dbReference type="ARBA" id="ARBA00005543"/>
    </source>
</evidence>
<feature type="domain" description="Aminoglycoside phosphotransferase" evidence="7">
    <location>
        <begin position="58"/>
        <end position="285"/>
    </location>
</feature>
<comment type="subcellular location">
    <subcellularLocation>
        <location evidence="1">Mitochondrion</location>
    </subcellularLocation>
</comment>
<accession>A0ABR4IRQ2</accession>
<dbReference type="PANTHER" id="PTHR36091">
    <property type="entry name" value="ALTERED INHERITANCE OF MITOCHONDRIA PROTEIN 9, MITOCHONDRIAL"/>
    <property type="match status" value="1"/>
</dbReference>
<dbReference type="InterPro" id="IPR002575">
    <property type="entry name" value="Aminoglycoside_PTrfase"/>
</dbReference>
<dbReference type="Pfam" id="PF01636">
    <property type="entry name" value="APH"/>
    <property type="match status" value="1"/>
</dbReference>
<name>A0ABR4IRQ2_9EURO</name>
<comment type="caution">
    <text evidence="8">The sequence shown here is derived from an EMBL/GenBank/DDBJ whole genome shotgun (WGS) entry which is preliminary data.</text>
</comment>
<dbReference type="InterPro" id="IPR011009">
    <property type="entry name" value="Kinase-like_dom_sf"/>
</dbReference>
<evidence type="ECO:0000259" key="7">
    <source>
        <dbReference type="Pfam" id="PF01636"/>
    </source>
</evidence>
<comment type="similarity">
    <text evidence="2">Belongs to the AIM9 family.</text>
</comment>
<protein>
    <recommendedName>
        <fullName evidence="3">Altered inheritance of mitochondria protein 9, mitochondrial</fullName>
    </recommendedName>
    <alternativeName>
        <fullName evidence="6">Found in mitochondrial proteome protein 29</fullName>
    </alternativeName>
</protein>
<evidence type="ECO:0000256" key="1">
    <source>
        <dbReference type="ARBA" id="ARBA00004173"/>
    </source>
</evidence>
<evidence type="ECO:0000256" key="6">
    <source>
        <dbReference type="ARBA" id="ARBA00031849"/>
    </source>
</evidence>
<dbReference type="InterPro" id="IPR051035">
    <property type="entry name" value="Mito_inheritance_9"/>
</dbReference>
<reference evidence="8 9" key="1">
    <citation type="submission" date="2024-07" db="EMBL/GenBank/DDBJ databases">
        <title>Section-level genome sequencing and comparative genomics of Aspergillus sections Usti and Cavernicolus.</title>
        <authorList>
            <consortium name="Lawrence Berkeley National Laboratory"/>
            <person name="Nybo J.L."/>
            <person name="Vesth T.C."/>
            <person name="Theobald S."/>
            <person name="Frisvad J.C."/>
            <person name="Larsen T.O."/>
            <person name="Kjaerboelling I."/>
            <person name="Rothschild-Mancinelli K."/>
            <person name="Lyhne E.K."/>
            <person name="Kogle M.E."/>
            <person name="Barry K."/>
            <person name="Clum A."/>
            <person name="Na H."/>
            <person name="Ledsgaard L."/>
            <person name="Lin J."/>
            <person name="Lipzen A."/>
            <person name="Kuo A."/>
            <person name="Riley R."/>
            <person name="Mondo S."/>
            <person name="LaButti K."/>
            <person name="Haridas S."/>
            <person name="Pangalinan J."/>
            <person name="Salamov A.A."/>
            <person name="Simmons B.A."/>
            <person name="Magnuson J.K."/>
            <person name="Chen J."/>
            <person name="Drula E."/>
            <person name="Henrissat B."/>
            <person name="Wiebenga A."/>
            <person name="Lubbers R.J."/>
            <person name="Gomes A.C."/>
            <person name="Makela M.R."/>
            <person name="Stajich J."/>
            <person name="Grigoriev I.V."/>
            <person name="Mortensen U.H."/>
            <person name="De vries R.P."/>
            <person name="Baker S.E."/>
            <person name="Andersen M.R."/>
        </authorList>
    </citation>
    <scope>NUCLEOTIDE SEQUENCE [LARGE SCALE GENOMIC DNA]</scope>
    <source>
        <strain evidence="8 9">CBS 600.67</strain>
    </source>
</reference>
<evidence type="ECO:0000256" key="4">
    <source>
        <dbReference type="ARBA" id="ARBA00022946"/>
    </source>
</evidence>
<evidence type="ECO:0000256" key="5">
    <source>
        <dbReference type="ARBA" id="ARBA00023128"/>
    </source>
</evidence>
<dbReference type="PANTHER" id="PTHR36091:SF1">
    <property type="entry name" value="ALTERED INHERITANCE OF MITOCHONDRIA PROTEIN 9, MITOCHONDRIAL"/>
    <property type="match status" value="1"/>
</dbReference>
<dbReference type="Proteomes" id="UP001610335">
    <property type="component" value="Unassembled WGS sequence"/>
</dbReference>
<organism evidence="8 9">
    <name type="scientific">Aspergillus cavernicola</name>
    <dbReference type="NCBI Taxonomy" id="176166"/>
    <lineage>
        <taxon>Eukaryota</taxon>
        <taxon>Fungi</taxon>
        <taxon>Dikarya</taxon>
        <taxon>Ascomycota</taxon>
        <taxon>Pezizomycotina</taxon>
        <taxon>Eurotiomycetes</taxon>
        <taxon>Eurotiomycetidae</taxon>
        <taxon>Eurotiales</taxon>
        <taxon>Aspergillaceae</taxon>
        <taxon>Aspergillus</taxon>
        <taxon>Aspergillus subgen. Nidulantes</taxon>
    </lineage>
</organism>
<evidence type="ECO:0000256" key="3">
    <source>
        <dbReference type="ARBA" id="ARBA00016197"/>
    </source>
</evidence>
<proteinExistence type="inferred from homology"/>
<dbReference type="EMBL" id="JBFXLS010000012">
    <property type="protein sequence ID" value="KAL2830453.1"/>
    <property type="molecule type" value="Genomic_DNA"/>
</dbReference>
<sequence length="454" mass="51505">MLRKIYLPREELFPYTNGWFLVHEQRQLHRRYVKLDIDALYEVACAAGDEVPSRITSIEKLEGGFSKALLMKKETGTEVIVKIPFRIAGPTVLTTAPEVGVLDYVRQYTEIPVPRVLSWSAEGSNPVGAQYDMEKAAGVQLYQQWGGVSEYEKLQLIKNLTKLEAHFSAMSFPAYGALYRREDADGRFEYSTLDGDTDCSTLVRLAIGGSVRSLVRPMGLGTMEEKSHLLRLTQILMPYLDSNSALRHSSQPTLWHTHLHMGNIFVSHRHETEITSLIDFQSLSVLPAFLQAQWPVFLKLPSNYARGLAHPKLPADFEDMDKENITLAREELQQAKLAKAYEVSSYLQRKSAHTAMDVPPVFRELFTRCGEVSDMGVIPLRACLIEVFENWSNLEFSGECPFSFTGEDIELHERQFADYQAWHNLQQLVQECLDTDAEGWVDPRFGMCGGEKAE</sequence>
<dbReference type="SUPFAM" id="SSF56112">
    <property type="entry name" value="Protein kinase-like (PK-like)"/>
    <property type="match status" value="1"/>
</dbReference>
<keyword evidence="5" id="KW-0496">Mitochondrion</keyword>
<keyword evidence="9" id="KW-1185">Reference proteome</keyword>
<gene>
    <name evidence="8" type="ORF">BDW59DRAFT_158363</name>
</gene>